<comment type="caution">
    <text evidence="2">The sequence shown here is derived from an EMBL/GenBank/DDBJ whole genome shotgun (WGS) entry which is preliminary data.</text>
</comment>
<dbReference type="AlphaFoldDB" id="A0A9Q0L178"/>
<gene>
    <name evidence="2" type="ORF">NE237_010751</name>
</gene>
<proteinExistence type="predicted"/>
<evidence type="ECO:0000256" key="1">
    <source>
        <dbReference type="SAM" id="MobiDB-lite"/>
    </source>
</evidence>
<protein>
    <submittedName>
        <fullName evidence="2">Uncharacterized protein</fullName>
    </submittedName>
</protein>
<feature type="region of interest" description="Disordered" evidence="1">
    <location>
        <begin position="1"/>
        <end position="42"/>
    </location>
</feature>
<name>A0A9Q0L178_9MAGN</name>
<dbReference type="EMBL" id="JAMYWD010000002">
    <property type="protein sequence ID" value="KAJ4979971.1"/>
    <property type="molecule type" value="Genomic_DNA"/>
</dbReference>
<organism evidence="2 3">
    <name type="scientific">Protea cynaroides</name>
    <dbReference type="NCBI Taxonomy" id="273540"/>
    <lineage>
        <taxon>Eukaryota</taxon>
        <taxon>Viridiplantae</taxon>
        <taxon>Streptophyta</taxon>
        <taxon>Embryophyta</taxon>
        <taxon>Tracheophyta</taxon>
        <taxon>Spermatophyta</taxon>
        <taxon>Magnoliopsida</taxon>
        <taxon>Proteales</taxon>
        <taxon>Proteaceae</taxon>
        <taxon>Protea</taxon>
    </lineage>
</organism>
<accession>A0A9Q0L178</accession>
<evidence type="ECO:0000313" key="3">
    <source>
        <dbReference type="Proteomes" id="UP001141806"/>
    </source>
</evidence>
<sequence length="166" mass="18726">MMGPSLEPPQRDWPQLPQAEQEARKHRAQQEDSVTGFTSRRARIPIWDRLGPHPNVDRRVEDIEDDTLPQGLDTPPDVGTRPWMHTELEDCPFDLVNAICVMPKGYTPPTRTLIQDRVGRSSVTHNQLPFDRPVLAAVATPTSKENLTFDQEREGRKAMTITGGPV</sequence>
<keyword evidence="3" id="KW-1185">Reference proteome</keyword>
<reference evidence="2" key="1">
    <citation type="journal article" date="2023" name="Plant J.">
        <title>The genome of the king protea, Protea cynaroides.</title>
        <authorList>
            <person name="Chang J."/>
            <person name="Duong T.A."/>
            <person name="Schoeman C."/>
            <person name="Ma X."/>
            <person name="Roodt D."/>
            <person name="Barker N."/>
            <person name="Li Z."/>
            <person name="Van de Peer Y."/>
            <person name="Mizrachi E."/>
        </authorList>
    </citation>
    <scope>NUCLEOTIDE SEQUENCE</scope>
    <source>
        <tissue evidence="2">Young leaves</tissue>
    </source>
</reference>
<evidence type="ECO:0000313" key="2">
    <source>
        <dbReference type="EMBL" id="KAJ4979971.1"/>
    </source>
</evidence>
<dbReference type="Proteomes" id="UP001141806">
    <property type="component" value="Unassembled WGS sequence"/>
</dbReference>